<dbReference type="AlphaFoldDB" id="A0A9W6T522"/>
<gene>
    <name evidence="2" type="ORF">Amon01_000955300</name>
</gene>
<sequence length="102" mass="11448">MVSSNDVKKGVEFAPMLWYRGAPQFIPNRILNSGVPEEEVYANELNPLVKKRKLKGGVVCIKVGHSAKYLAWKLEKQKKKKKQEQEKSFAEETKGSETGVAA</sequence>
<dbReference type="EMBL" id="BSXU01011425">
    <property type="protein sequence ID" value="GME74939.1"/>
    <property type="molecule type" value="Genomic_DNA"/>
</dbReference>
<reference evidence="2" key="1">
    <citation type="submission" date="2023-04" db="EMBL/GenBank/DDBJ databases">
        <title>Ambrosiozyma monospora NBRC 1965.</title>
        <authorList>
            <person name="Ichikawa N."/>
            <person name="Sato H."/>
            <person name="Tonouchi N."/>
        </authorList>
    </citation>
    <scope>NUCLEOTIDE SEQUENCE</scope>
    <source>
        <strain evidence="2">NBRC 1965</strain>
    </source>
</reference>
<evidence type="ECO:0000313" key="2">
    <source>
        <dbReference type="EMBL" id="GME74939.1"/>
    </source>
</evidence>
<proteinExistence type="predicted"/>
<keyword evidence="3" id="KW-1185">Reference proteome</keyword>
<comment type="caution">
    <text evidence="2">The sequence shown here is derived from an EMBL/GenBank/DDBJ whole genome shotgun (WGS) entry which is preliminary data.</text>
</comment>
<accession>A0A9W6T522</accession>
<evidence type="ECO:0000313" key="3">
    <source>
        <dbReference type="Proteomes" id="UP001165063"/>
    </source>
</evidence>
<evidence type="ECO:0000256" key="1">
    <source>
        <dbReference type="SAM" id="MobiDB-lite"/>
    </source>
</evidence>
<protein>
    <submittedName>
        <fullName evidence="2">Unnamed protein product</fullName>
    </submittedName>
</protein>
<name>A0A9W6T522_AMBMO</name>
<organism evidence="2 3">
    <name type="scientific">Ambrosiozyma monospora</name>
    <name type="common">Yeast</name>
    <name type="synonym">Endomycopsis monosporus</name>
    <dbReference type="NCBI Taxonomy" id="43982"/>
    <lineage>
        <taxon>Eukaryota</taxon>
        <taxon>Fungi</taxon>
        <taxon>Dikarya</taxon>
        <taxon>Ascomycota</taxon>
        <taxon>Saccharomycotina</taxon>
        <taxon>Pichiomycetes</taxon>
        <taxon>Pichiales</taxon>
        <taxon>Pichiaceae</taxon>
        <taxon>Ambrosiozyma</taxon>
    </lineage>
</organism>
<feature type="compositionally biased region" description="Basic and acidic residues" evidence="1">
    <location>
        <begin position="83"/>
        <end position="95"/>
    </location>
</feature>
<feature type="region of interest" description="Disordered" evidence="1">
    <location>
        <begin position="77"/>
        <end position="102"/>
    </location>
</feature>
<dbReference type="Proteomes" id="UP001165063">
    <property type="component" value="Unassembled WGS sequence"/>
</dbReference>